<gene>
    <name evidence="2" type="ORF">MSEN_35660</name>
</gene>
<evidence type="ECO:0000313" key="2">
    <source>
        <dbReference type="EMBL" id="GFG71846.1"/>
    </source>
</evidence>
<dbReference type="InterPro" id="IPR021235">
    <property type="entry name" value="DUF2637"/>
</dbReference>
<accession>A0A7I9XR17</accession>
<proteinExistence type="predicted"/>
<feature type="transmembrane region" description="Helical" evidence="1">
    <location>
        <begin position="39"/>
        <end position="63"/>
    </location>
</feature>
<protein>
    <recommendedName>
        <fullName evidence="4">DUF2637 domain-containing protein</fullName>
    </recommendedName>
</protein>
<reference evidence="2 3" key="1">
    <citation type="journal article" date="2019" name="Emerg. Microbes Infect.">
        <title>Comprehensive subspecies identification of 175 nontuberculous mycobacteria species based on 7547 genomic profiles.</title>
        <authorList>
            <person name="Matsumoto Y."/>
            <person name="Kinjo T."/>
            <person name="Motooka D."/>
            <person name="Nabeya D."/>
            <person name="Jung N."/>
            <person name="Uechi K."/>
            <person name="Horii T."/>
            <person name="Iida T."/>
            <person name="Fujita J."/>
            <person name="Nakamura S."/>
        </authorList>
    </citation>
    <scope>NUCLEOTIDE SEQUENCE [LARGE SCALE GENOMIC DNA]</scope>
    <source>
        <strain evidence="2 3">JCM 16017</strain>
    </source>
</reference>
<evidence type="ECO:0008006" key="4">
    <source>
        <dbReference type="Google" id="ProtNLM"/>
    </source>
</evidence>
<evidence type="ECO:0000313" key="3">
    <source>
        <dbReference type="Proteomes" id="UP000465263"/>
    </source>
</evidence>
<dbReference type="AlphaFoldDB" id="A0A7I9XR17"/>
<organism evidence="2 3">
    <name type="scientific">Mycolicibacter senuensis</name>
    <dbReference type="NCBI Taxonomy" id="386913"/>
    <lineage>
        <taxon>Bacteria</taxon>
        <taxon>Bacillati</taxon>
        <taxon>Actinomycetota</taxon>
        <taxon>Actinomycetes</taxon>
        <taxon>Mycobacteriales</taxon>
        <taxon>Mycobacteriaceae</taxon>
        <taxon>Mycolicibacter</taxon>
    </lineage>
</organism>
<keyword evidence="3" id="KW-1185">Reference proteome</keyword>
<keyword evidence="1" id="KW-1133">Transmembrane helix</keyword>
<evidence type="ECO:0000256" key="1">
    <source>
        <dbReference type="SAM" id="Phobius"/>
    </source>
</evidence>
<sequence>MNAHQAARRFFWAWLIGAAAVSVCGVVAHAMLGDARSPVIASALATVVVAIQLCATYGVHALVQAQITGSVYRCALAAAGLLAAGAFAVNFVALRDLALTQASIDPAIAWIVPLIIDLGMTASTIALLALNSQSAAQVHAAAHHADTQPPVHVEVHNTVHNATHADAHLNAAHRIVRQGVVRIAPERVAQVLEAHAAGTAPSTIQRTLKVGYTTVQRIIDHQLQEAT</sequence>
<feature type="transmembrane region" description="Helical" evidence="1">
    <location>
        <begin position="12"/>
        <end position="33"/>
    </location>
</feature>
<dbReference type="EMBL" id="BLKV01000002">
    <property type="protein sequence ID" value="GFG71846.1"/>
    <property type="molecule type" value="Genomic_DNA"/>
</dbReference>
<keyword evidence="1" id="KW-0472">Membrane</keyword>
<dbReference type="Proteomes" id="UP000465263">
    <property type="component" value="Unassembled WGS sequence"/>
</dbReference>
<dbReference type="RefSeq" id="WP_234807228.1">
    <property type="nucleotide sequence ID" value="NZ_BLKV01000002.1"/>
</dbReference>
<dbReference type="Pfam" id="PF10935">
    <property type="entry name" value="DUF2637"/>
    <property type="match status" value="1"/>
</dbReference>
<comment type="caution">
    <text evidence="2">The sequence shown here is derived from an EMBL/GenBank/DDBJ whole genome shotgun (WGS) entry which is preliminary data.</text>
</comment>
<name>A0A7I9XR17_9MYCO</name>
<keyword evidence="1" id="KW-0812">Transmembrane</keyword>
<feature type="transmembrane region" description="Helical" evidence="1">
    <location>
        <begin position="107"/>
        <end position="130"/>
    </location>
</feature>
<feature type="transmembrane region" description="Helical" evidence="1">
    <location>
        <begin position="75"/>
        <end position="95"/>
    </location>
</feature>